<name>A0A218XG58_PUNGR</name>
<sequence>MDSRSDRLHIVFFPHMSHGHLIPTMDLARTFSKHVGVKATIVTTALNAALFSETIERDQKLGLDISIRTLRFPGREAGLPEGCESLNSVTSMEMGLNYYKAIRMLREPLAEILQEFRPSCLVADTMFPWATEVASRFGIPRLIFHGTSLFAMCAFFSVRLHEPHREVGSDHELFILPGLPDEIKMTRMQLPSYVRERIDNDLTRMIDESVEADGASFGVVVNSFRELEPAYSEHYMKVLGRRVWHVGPVSLCNRSIQDKEQRGNGNKSSVEGQECLEWLESKKPDSVIFLSFGSMFEFSGQQLLEIVMGLEASGQQFILAIRNKGNTDGDDVLPKGIEKSVKEKGKGLIVRGWAPQVLILEHEAVGGFVTHCGWNSTLEAITAGVPMLTWPLYAEQFYNEKLVTDVLRVGVGLGAQECERWSSERKFLVGRKEIEGAVLRFMVGEEAVEIRRRAKALGEAARRAVERGGSSYCDAEALLAELRSKLP</sequence>
<keyword evidence="9" id="KW-1185">Reference proteome</keyword>
<evidence type="ECO:0000313" key="8">
    <source>
        <dbReference type="Proteomes" id="UP000197138"/>
    </source>
</evidence>
<dbReference type="SUPFAM" id="SSF53756">
    <property type="entry name" value="UDP-Glycosyltransferase/glycogen phosphorylase"/>
    <property type="match status" value="1"/>
</dbReference>
<accession>A0A218XG58</accession>
<dbReference type="EMBL" id="PGOL01000180">
    <property type="protein sequence ID" value="PKI75307.1"/>
    <property type="molecule type" value="Genomic_DNA"/>
</dbReference>
<dbReference type="GeneID" id="116202647"/>
<evidence type="ECO:0000313" key="6">
    <source>
        <dbReference type="EMBL" id="OWM83706.1"/>
    </source>
</evidence>
<comment type="similarity">
    <text evidence="1 4">Belongs to the UDP-glycosyltransferase family.</text>
</comment>
<evidence type="ECO:0000256" key="1">
    <source>
        <dbReference type="ARBA" id="ARBA00009995"/>
    </source>
</evidence>
<dbReference type="InterPro" id="IPR035595">
    <property type="entry name" value="UDP_glycos_trans_CS"/>
</dbReference>
<dbReference type="STRING" id="22663.A0A218XG58"/>
<evidence type="ECO:0000313" key="9">
    <source>
        <dbReference type="Proteomes" id="UP000233551"/>
    </source>
</evidence>
<dbReference type="GO" id="GO:0035251">
    <property type="term" value="F:UDP-glucosyltransferase activity"/>
    <property type="evidence" value="ECO:0007669"/>
    <property type="project" value="TreeGrafter"/>
</dbReference>
<reference evidence="7 9" key="3">
    <citation type="submission" date="2017-11" db="EMBL/GenBank/DDBJ databases">
        <title>De-novo sequencing of pomegranate (Punica granatum L.) genome.</title>
        <authorList>
            <person name="Akparov Z."/>
            <person name="Amiraslanov A."/>
            <person name="Hajiyeva S."/>
            <person name="Abbasov M."/>
            <person name="Kaur K."/>
            <person name="Hamwieh A."/>
            <person name="Solovyev V."/>
            <person name="Salamov A."/>
            <person name="Braich B."/>
            <person name="Kosarev P."/>
            <person name="Mahmoud A."/>
            <person name="Hajiyev E."/>
            <person name="Babayeva S."/>
            <person name="Izzatullayeva V."/>
            <person name="Mammadov A."/>
            <person name="Mammadov A."/>
            <person name="Sharifova S."/>
            <person name="Ojaghi J."/>
            <person name="Eynullazada K."/>
            <person name="Bayramov B."/>
            <person name="Abdulazimova A."/>
            <person name="Shahmuradov I."/>
        </authorList>
    </citation>
    <scope>NUCLEOTIDE SEQUENCE [LARGE SCALE GENOMIC DNA]</scope>
    <source>
        <strain evidence="7">AG2017</strain>
        <strain evidence="9">cv. AG2017</strain>
        <tissue evidence="7">Leaf</tissue>
    </source>
</reference>
<evidence type="ECO:0000256" key="4">
    <source>
        <dbReference type="RuleBase" id="RU003718"/>
    </source>
</evidence>
<dbReference type="Pfam" id="PF00201">
    <property type="entry name" value="UDPGT"/>
    <property type="match status" value="1"/>
</dbReference>
<dbReference type="AlphaFoldDB" id="A0A218XG58"/>
<reference evidence="8" key="1">
    <citation type="journal article" date="2017" name="Plant J.">
        <title>The pomegranate (Punica granatum L.) genome and the genomics of punicalagin biosynthesis.</title>
        <authorList>
            <person name="Qin G."/>
            <person name="Xu C."/>
            <person name="Ming R."/>
            <person name="Tang H."/>
            <person name="Guyot R."/>
            <person name="Kramer E.M."/>
            <person name="Hu Y."/>
            <person name="Yi X."/>
            <person name="Qi Y."/>
            <person name="Xu X."/>
            <person name="Gao Z."/>
            <person name="Pan H."/>
            <person name="Jian J."/>
            <person name="Tian Y."/>
            <person name="Yue Z."/>
            <person name="Xu Y."/>
        </authorList>
    </citation>
    <scope>NUCLEOTIDE SEQUENCE [LARGE SCALE GENOMIC DNA]</scope>
    <source>
        <strain evidence="8">cv. Dabenzi</strain>
    </source>
</reference>
<organism evidence="6 8">
    <name type="scientific">Punica granatum</name>
    <name type="common">Pomegranate</name>
    <dbReference type="NCBI Taxonomy" id="22663"/>
    <lineage>
        <taxon>Eukaryota</taxon>
        <taxon>Viridiplantae</taxon>
        <taxon>Streptophyta</taxon>
        <taxon>Embryophyta</taxon>
        <taxon>Tracheophyta</taxon>
        <taxon>Spermatophyta</taxon>
        <taxon>Magnoliopsida</taxon>
        <taxon>eudicotyledons</taxon>
        <taxon>Gunneridae</taxon>
        <taxon>Pentapetalae</taxon>
        <taxon>rosids</taxon>
        <taxon>malvids</taxon>
        <taxon>Myrtales</taxon>
        <taxon>Lythraceae</taxon>
        <taxon>Punica</taxon>
    </lineage>
</organism>
<dbReference type="OrthoDB" id="5835829at2759"/>
<reference evidence="6" key="2">
    <citation type="submission" date="2017-06" db="EMBL/GenBank/DDBJ databases">
        <title>The pomegranate genome and the genomics of punicalagin biosynthesis.</title>
        <authorList>
            <person name="Xu C."/>
        </authorList>
    </citation>
    <scope>NUCLEOTIDE SEQUENCE [LARGE SCALE GENOMIC DNA]</scope>
    <source>
        <tissue evidence="6">Fresh leaf</tissue>
    </source>
</reference>
<dbReference type="Gene3D" id="3.40.50.2000">
    <property type="entry name" value="Glycogen Phosphorylase B"/>
    <property type="match status" value="2"/>
</dbReference>
<protein>
    <recommendedName>
        <fullName evidence="5">Glycosyltransferase</fullName>
        <ecNumber evidence="5">2.4.1.-</ecNumber>
    </recommendedName>
</protein>
<dbReference type="PANTHER" id="PTHR48047">
    <property type="entry name" value="GLYCOSYLTRANSFERASE"/>
    <property type="match status" value="1"/>
</dbReference>
<dbReference type="FunFam" id="3.40.50.2000:FF:000047">
    <property type="entry name" value="Glycosyltransferase"/>
    <property type="match status" value="1"/>
</dbReference>
<evidence type="ECO:0000256" key="3">
    <source>
        <dbReference type="ARBA" id="ARBA00022679"/>
    </source>
</evidence>
<dbReference type="EMBL" id="MTKT01001810">
    <property type="protein sequence ID" value="OWM83706.1"/>
    <property type="molecule type" value="Genomic_DNA"/>
</dbReference>
<dbReference type="Proteomes" id="UP000233551">
    <property type="component" value="Unassembled WGS sequence"/>
</dbReference>
<keyword evidence="3 4" id="KW-0808">Transferase</keyword>
<proteinExistence type="inferred from homology"/>
<evidence type="ECO:0000256" key="2">
    <source>
        <dbReference type="ARBA" id="ARBA00022676"/>
    </source>
</evidence>
<gene>
    <name evidence="6" type="ORF">CDL15_Pgr004136</name>
    <name evidence="7" type="ORF">CRG98_004347</name>
</gene>
<dbReference type="EC" id="2.4.1.-" evidence="5"/>
<dbReference type="PROSITE" id="PS00375">
    <property type="entry name" value="UDPGT"/>
    <property type="match status" value="1"/>
</dbReference>
<dbReference type="CDD" id="cd03784">
    <property type="entry name" value="GT1_Gtf-like"/>
    <property type="match status" value="1"/>
</dbReference>
<evidence type="ECO:0000256" key="5">
    <source>
        <dbReference type="RuleBase" id="RU362057"/>
    </source>
</evidence>
<keyword evidence="2 4" id="KW-0328">Glycosyltransferase</keyword>
<dbReference type="InterPro" id="IPR002213">
    <property type="entry name" value="UDP_glucos_trans"/>
</dbReference>
<dbReference type="Proteomes" id="UP000197138">
    <property type="component" value="Unassembled WGS sequence"/>
</dbReference>
<dbReference type="FunFam" id="3.40.50.2000:FF:000071">
    <property type="entry name" value="Glycosyltransferase"/>
    <property type="match status" value="1"/>
</dbReference>
<dbReference type="PANTHER" id="PTHR48047:SF45">
    <property type="entry name" value="SCOPOLETIN GLUCOSYLTRANSFERASE-LIKE"/>
    <property type="match status" value="1"/>
</dbReference>
<comment type="caution">
    <text evidence="6">The sequence shown here is derived from an EMBL/GenBank/DDBJ whole genome shotgun (WGS) entry which is preliminary data.</text>
</comment>
<evidence type="ECO:0000313" key="7">
    <source>
        <dbReference type="EMBL" id="PKI75307.1"/>
    </source>
</evidence>